<dbReference type="Proteomes" id="UP001303236">
    <property type="component" value="Chromosome"/>
</dbReference>
<feature type="site" description="Important for substrate specificity" evidence="3">
    <location>
        <position position="253"/>
    </location>
</feature>
<evidence type="ECO:0000313" key="7">
    <source>
        <dbReference type="Proteomes" id="UP001303236"/>
    </source>
</evidence>
<dbReference type="Gene3D" id="3.40.50.1580">
    <property type="entry name" value="Nucleoside phosphorylase domain"/>
    <property type="match status" value="1"/>
</dbReference>
<dbReference type="CDD" id="cd09010">
    <property type="entry name" value="MTAP_SsMTAPII_like_MTIP"/>
    <property type="match status" value="1"/>
</dbReference>
<keyword evidence="2 3" id="KW-0808">Transferase</keyword>
<dbReference type="NCBIfam" id="NF005876">
    <property type="entry name" value="PRK07823.1"/>
    <property type="match status" value="1"/>
</dbReference>
<evidence type="ECO:0000313" key="6">
    <source>
        <dbReference type="EMBL" id="WNF27591.1"/>
    </source>
</evidence>
<feature type="site" description="Important for substrate specificity" evidence="3">
    <location>
        <position position="198"/>
    </location>
</feature>
<protein>
    <recommendedName>
        <fullName evidence="3">Purine nucleoside phosphorylase</fullName>
        <shortName evidence="3">PNP</shortName>
        <ecNumber evidence="3">2.4.2.1</ecNumber>
    </recommendedName>
</protein>
<name>A0ABY9VXQ9_9ACTN</name>
<dbReference type="PANTHER" id="PTHR42679:SF2">
    <property type="entry name" value="S-METHYL-5'-THIOADENOSINE PHOSPHORYLASE"/>
    <property type="match status" value="1"/>
</dbReference>
<dbReference type="InterPro" id="IPR010044">
    <property type="entry name" value="MTAP"/>
</dbReference>
<keyword evidence="3" id="KW-0660">Purine salvage</keyword>
<comment type="function">
    <text evidence="3">Purine nucleoside phosphorylase involved in purine salvage.</text>
</comment>
<comment type="miscellaneous">
    <text evidence="3">Although this enzyme belongs to the family of MTA phosphorylases based on sequence homology, it lacks several conserved amino acids in the substrate binding pocket that confer specificity towards MTA.</text>
</comment>
<feature type="region of interest" description="Disordered" evidence="4">
    <location>
        <begin position="1"/>
        <end position="22"/>
    </location>
</feature>
<organism evidence="6 7">
    <name type="scientific">Streptomyces durocortorensis</name>
    <dbReference type="NCBI Taxonomy" id="2811104"/>
    <lineage>
        <taxon>Bacteria</taxon>
        <taxon>Bacillati</taxon>
        <taxon>Actinomycetota</taxon>
        <taxon>Actinomycetes</taxon>
        <taxon>Kitasatosporales</taxon>
        <taxon>Streptomycetaceae</taxon>
        <taxon>Streptomyces</taxon>
    </lineage>
</organism>
<evidence type="ECO:0000256" key="2">
    <source>
        <dbReference type="ARBA" id="ARBA00022679"/>
    </source>
</evidence>
<feature type="binding site" evidence="3">
    <location>
        <begin position="77"/>
        <end position="78"/>
    </location>
    <ligand>
        <name>phosphate</name>
        <dbReference type="ChEBI" id="CHEBI:43474"/>
    </ligand>
</feature>
<feature type="binding site" evidence="3">
    <location>
        <begin position="240"/>
        <end position="242"/>
    </location>
    <ligand>
        <name>substrate</name>
    </ligand>
</feature>
<evidence type="ECO:0000256" key="1">
    <source>
        <dbReference type="ARBA" id="ARBA00022676"/>
    </source>
</evidence>
<dbReference type="SUPFAM" id="SSF53167">
    <property type="entry name" value="Purine and uridine phosphorylases"/>
    <property type="match status" value="1"/>
</dbReference>
<comment type="catalytic activity">
    <reaction evidence="3">
        <text>a purine D-ribonucleoside + phosphate = a purine nucleobase + alpha-D-ribose 1-phosphate</text>
        <dbReference type="Rhea" id="RHEA:19805"/>
        <dbReference type="ChEBI" id="CHEBI:26386"/>
        <dbReference type="ChEBI" id="CHEBI:43474"/>
        <dbReference type="ChEBI" id="CHEBI:57720"/>
        <dbReference type="ChEBI" id="CHEBI:142355"/>
        <dbReference type="EC" id="2.4.2.1"/>
    </reaction>
</comment>
<sequence length="302" mass="31817">MVNAHTDTSSGTDTGTAGTAGASGSEAAAEIGVIGGSGFYSFMDDVTEVSVDTPYGKPSDSVFLGEIGGRRVAFLPRHGRGHHLPPHRINYRANLWALRSVGVRQVLGPCAVGGLRPEFGPGTLLVPDQLVDRTKTRVQTYYDGETRADGTVPNVVHLGFADPYCPEGRKAALTAARGHGWDPVDGGTLVVVEGPRFSTRAESRWHAAMGWSVVGMTGHPEAVLARELGLCYTTMTLVTDLDAGAEAGEGVSHEEVLRVFAANVDRLRTVLFDAVAGLPKTEIRNCTCAHALDGIDTGIALP</sequence>
<keyword evidence="7" id="KW-1185">Reference proteome</keyword>
<dbReference type="GO" id="GO:0017061">
    <property type="term" value="F:S-methyl-5-thioadenosine phosphorylase activity"/>
    <property type="evidence" value="ECO:0007669"/>
    <property type="project" value="UniProtKB-EC"/>
</dbReference>
<evidence type="ECO:0000256" key="3">
    <source>
        <dbReference type="HAMAP-Rule" id="MF_01963"/>
    </source>
</evidence>
<accession>A0ABY9VXQ9</accession>
<dbReference type="EC" id="2.4.2.1" evidence="3"/>
<feature type="binding site" evidence="3">
    <location>
        <position position="216"/>
    </location>
    <ligand>
        <name>substrate</name>
    </ligand>
</feature>
<comment type="pathway">
    <text evidence="3">Purine metabolism; purine nucleoside salvage.</text>
</comment>
<feature type="domain" description="Nucleoside phosphorylase" evidence="5">
    <location>
        <begin position="30"/>
        <end position="274"/>
    </location>
</feature>
<evidence type="ECO:0000256" key="4">
    <source>
        <dbReference type="SAM" id="MobiDB-lite"/>
    </source>
</evidence>
<dbReference type="NCBIfam" id="TIGR01694">
    <property type="entry name" value="MTAP"/>
    <property type="match status" value="1"/>
</dbReference>
<comment type="similarity">
    <text evidence="3">Belongs to the PNP/MTAP phosphorylase family. MTAP subfamily.</text>
</comment>
<reference evidence="6 7" key="1">
    <citation type="submission" date="2023-09" db="EMBL/GenBank/DDBJ databases">
        <title>Genome completion map analysis of the actinomycetes C11-1.</title>
        <authorList>
            <person name="Qin P."/>
            <person name="Guan P."/>
        </authorList>
    </citation>
    <scope>NUCLEOTIDE SEQUENCE [LARGE SCALE GENOMIC DNA]</scope>
    <source>
        <strain evidence="6 7">C11-1</strain>
    </source>
</reference>
<dbReference type="Pfam" id="PF01048">
    <property type="entry name" value="PNP_UDP_1"/>
    <property type="match status" value="1"/>
</dbReference>
<feature type="binding site" evidence="3">
    <location>
        <position position="37"/>
    </location>
    <ligand>
        <name>phosphate</name>
        <dbReference type="ChEBI" id="CHEBI:43474"/>
    </ligand>
</feature>
<comment type="caution">
    <text evidence="3">Lacks conserved residue(s) required for the propagation of feature annotation.</text>
</comment>
<dbReference type="HAMAP" id="MF_01963">
    <property type="entry name" value="MTAP"/>
    <property type="match status" value="1"/>
</dbReference>
<dbReference type="InterPro" id="IPR000845">
    <property type="entry name" value="Nucleoside_phosphorylase_d"/>
</dbReference>
<evidence type="ECO:0000259" key="5">
    <source>
        <dbReference type="Pfam" id="PF01048"/>
    </source>
</evidence>
<dbReference type="EMBL" id="CP134500">
    <property type="protein sequence ID" value="WNF27591.1"/>
    <property type="molecule type" value="Genomic_DNA"/>
</dbReference>
<keyword evidence="1 3" id="KW-0328">Glycosyltransferase</keyword>
<dbReference type="NCBIfam" id="NF006599">
    <property type="entry name" value="PRK09136.1"/>
    <property type="match status" value="1"/>
</dbReference>
<gene>
    <name evidence="6" type="ORF">RI138_12510</name>
</gene>
<feature type="binding site" evidence="3">
    <location>
        <position position="217"/>
    </location>
    <ligand>
        <name>phosphate</name>
        <dbReference type="ChEBI" id="CHEBI:43474"/>
    </ligand>
</feature>
<dbReference type="PANTHER" id="PTHR42679">
    <property type="entry name" value="S-METHYL-5'-THIOADENOSINE PHOSPHORYLASE"/>
    <property type="match status" value="1"/>
</dbReference>
<dbReference type="InterPro" id="IPR035994">
    <property type="entry name" value="Nucleoside_phosphorylase_sf"/>
</dbReference>
<proteinExistence type="inferred from homology"/>
<comment type="subunit">
    <text evidence="3">Homohexamer. Dimer of a homotrimer.</text>
</comment>